<feature type="compositionally biased region" description="Basic and acidic residues" evidence="2">
    <location>
        <begin position="286"/>
        <end position="295"/>
    </location>
</feature>
<proteinExistence type="predicted"/>
<keyword evidence="4" id="KW-0808">Transferase</keyword>
<dbReference type="SUPFAM" id="SSF56112">
    <property type="entry name" value="Protein kinase-like (PK-like)"/>
    <property type="match status" value="1"/>
</dbReference>
<reference evidence="4 5" key="1">
    <citation type="journal article" date="2019" name="New Phytol.">
        <title>Comparative genomics reveals unique wood-decay strategies and fruiting body development in the Schizophyllaceae.</title>
        <authorList>
            <person name="Almasi E."/>
            <person name="Sahu N."/>
            <person name="Krizsan K."/>
            <person name="Balint B."/>
            <person name="Kovacs G.M."/>
            <person name="Kiss B."/>
            <person name="Cseklye J."/>
            <person name="Drula E."/>
            <person name="Henrissat B."/>
            <person name="Nagy I."/>
            <person name="Chovatia M."/>
            <person name="Adam C."/>
            <person name="LaButti K."/>
            <person name="Lipzen A."/>
            <person name="Riley R."/>
            <person name="Grigoriev I.V."/>
            <person name="Nagy L.G."/>
        </authorList>
    </citation>
    <scope>NUCLEOTIDE SEQUENCE [LARGE SCALE GENOMIC DNA]</scope>
    <source>
        <strain evidence="4 5">NL-1724</strain>
    </source>
</reference>
<evidence type="ECO:0000256" key="2">
    <source>
        <dbReference type="SAM" id="MobiDB-lite"/>
    </source>
</evidence>
<dbReference type="InterPro" id="IPR000719">
    <property type="entry name" value="Prot_kinase_dom"/>
</dbReference>
<comment type="caution">
    <text evidence="4">The sequence shown here is derived from an EMBL/GenBank/DDBJ whole genome shotgun (WGS) entry which is preliminary data.</text>
</comment>
<dbReference type="GO" id="GO:0004674">
    <property type="term" value="F:protein serine/threonine kinase activity"/>
    <property type="evidence" value="ECO:0007669"/>
    <property type="project" value="UniProtKB-EC"/>
</dbReference>
<evidence type="ECO:0000313" key="5">
    <source>
        <dbReference type="Proteomes" id="UP000320762"/>
    </source>
</evidence>
<dbReference type="InterPro" id="IPR008271">
    <property type="entry name" value="Ser/Thr_kinase_AS"/>
</dbReference>
<name>A0A550C8I2_9AGAR</name>
<dbReference type="PROSITE" id="PS50011">
    <property type="entry name" value="PROTEIN_KINASE_DOM"/>
    <property type="match status" value="1"/>
</dbReference>
<dbReference type="STRING" id="97359.A0A550C8I2"/>
<evidence type="ECO:0000256" key="1">
    <source>
        <dbReference type="ARBA" id="ARBA00012513"/>
    </source>
</evidence>
<dbReference type="OrthoDB" id="3265205at2759"/>
<feature type="domain" description="Protein kinase" evidence="3">
    <location>
        <begin position="3"/>
        <end position="351"/>
    </location>
</feature>
<dbReference type="InterPro" id="IPR011009">
    <property type="entry name" value="Kinase-like_dom_sf"/>
</dbReference>
<dbReference type="InterPro" id="IPR050235">
    <property type="entry name" value="CK1_Ser-Thr_kinase"/>
</dbReference>
<keyword evidence="4" id="KW-0418">Kinase</keyword>
<dbReference type="EMBL" id="VDMD01000019">
    <property type="protein sequence ID" value="TRM61006.1"/>
    <property type="molecule type" value="Genomic_DNA"/>
</dbReference>
<organism evidence="4 5">
    <name type="scientific">Schizophyllum amplum</name>
    <dbReference type="NCBI Taxonomy" id="97359"/>
    <lineage>
        <taxon>Eukaryota</taxon>
        <taxon>Fungi</taxon>
        <taxon>Dikarya</taxon>
        <taxon>Basidiomycota</taxon>
        <taxon>Agaricomycotina</taxon>
        <taxon>Agaricomycetes</taxon>
        <taxon>Agaricomycetidae</taxon>
        <taxon>Agaricales</taxon>
        <taxon>Schizophyllaceae</taxon>
        <taxon>Schizophyllum</taxon>
    </lineage>
</organism>
<dbReference type="AlphaFoldDB" id="A0A550C8I2"/>
<dbReference type="Proteomes" id="UP000320762">
    <property type="component" value="Unassembled WGS sequence"/>
</dbReference>
<keyword evidence="5" id="KW-1185">Reference proteome</keyword>
<accession>A0A550C8I2</accession>
<dbReference type="SMART" id="SM00220">
    <property type="entry name" value="S_TKc"/>
    <property type="match status" value="1"/>
</dbReference>
<gene>
    <name evidence="4" type="ORF">BD626DRAFT_549436</name>
</gene>
<dbReference type="GO" id="GO:0005524">
    <property type="term" value="F:ATP binding"/>
    <property type="evidence" value="ECO:0007669"/>
    <property type="project" value="InterPro"/>
</dbReference>
<dbReference type="PANTHER" id="PTHR11909">
    <property type="entry name" value="CASEIN KINASE-RELATED"/>
    <property type="match status" value="1"/>
</dbReference>
<sequence>MRVKIDELIAFGACGRVYTGRITSDPEDRVVAVKKSLWAPAIKNPMLRHEACTLVALKGHPSIPEVFAYGRSTGKLEQVYGSRPEMLGADIDSVLGDPEGLTMPNLVALACQMMDALEYVHSQHIVHCDVKPFNFLFDLNPASGLIKLVDFGLAKVYRDPSTLKHVEPTTTTRVNGTRAFVSLNVHLHHSPSRRDDMESLAYSIAALLCDGLPWYDVGLSEVFAIKQTWSGAALCSGYDPVFGEFVDYTRALGFQETPDYDGWRSRFLAIAPELRAGRPLYNPADRGAKVGERRGNGAPDEDVIIRPKPRSLPRDSVCKGMYFPYSTWADPEGVMDEDLIGDEGNMLWKCL</sequence>
<dbReference type="PROSITE" id="PS00108">
    <property type="entry name" value="PROTEIN_KINASE_ST"/>
    <property type="match status" value="1"/>
</dbReference>
<dbReference type="Gene3D" id="1.10.510.10">
    <property type="entry name" value="Transferase(Phosphotransferase) domain 1"/>
    <property type="match status" value="1"/>
</dbReference>
<feature type="region of interest" description="Disordered" evidence="2">
    <location>
        <begin position="285"/>
        <end position="308"/>
    </location>
</feature>
<protein>
    <recommendedName>
        <fullName evidence="1">non-specific serine/threonine protein kinase</fullName>
        <ecNumber evidence="1">2.7.11.1</ecNumber>
    </recommendedName>
</protein>
<dbReference type="EC" id="2.7.11.1" evidence="1"/>
<dbReference type="Pfam" id="PF00069">
    <property type="entry name" value="Pkinase"/>
    <property type="match status" value="1"/>
</dbReference>
<evidence type="ECO:0000259" key="3">
    <source>
        <dbReference type="PROSITE" id="PS50011"/>
    </source>
</evidence>
<evidence type="ECO:0000313" key="4">
    <source>
        <dbReference type="EMBL" id="TRM61006.1"/>
    </source>
</evidence>